<dbReference type="PROSITE" id="PS00211">
    <property type="entry name" value="ABC_TRANSPORTER_1"/>
    <property type="match status" value="1"/>
</dbReference>
<protein>
    <submittedName>
        <fullName evidence="4">ATP-binding cassette domain-containing protein</fullName>
    </submittedName>
</protein>
<dbReference type="SUPFAM" id="SSF52540">
    <property type="entry name" value="P-loop containing nucleoside triphosphate hydrolases"/>
    <property type="match status" value="1"/>
</dbReference>
<gene>
    <name evidence="4" type="ORF">RM544_07100</name>
</gene>
<dbReference type="InterPro" id="IPR003439">
    <property type="entry name" value="ABC_transporter-like_ATP-bd"/>
</dbReference>
<evidence type="ECO:0000313" key="5">
    <source>
        <dbReference type="Proteomes" id="UP001249020"/>
    </source>
</evidence>
<dbReference type="GO" id="GO:0005886">
    <property type="term" value="C:plasma membrane"/>
    <property type="evidence" value="ECO:0007669"/>
    <property type="project" value="TreeGrafter"/>
</dbReference>
<dbReference type="Pfam" id="PF00005">
    <property type="entry name" value="ABC_tran"/>
    <property type="match status" value="1"/>
</dbReference>
<dbReference type="PROSITE" id="PS50893">
    <property type="entry name" value="ABC_TRANSPORTER_2"/>
    <property type="match status" value="1"/>
</dbReference>
<keyword evidence="2 4" id="KW-0067">ATP-binding</keyword>
<dbReference type="SMART" id="SM00382">
    <property type="entry name" value="AAA"/>
    <property type="match status" value="1"/>
</dbReference>
<accession>A0AAW8R371</accession>
<keyword evidence="1" id="KW-0547">Nucleotide-binding</keyword>
<sequence length="228" mass="25257">MSAPLAIQIDKLRFAYDAGKPVLAIENWQVKTQERVFLYGPSGCGKSTLLSLMSGLLVPNEGSITIDETLISSLKPSERDSYRAQHIGVVLQQFNLVPYLSVIDNIKLACYFSKNMDDNSVGIEEHASELLLKLQLPLDLLHQRADALSVGQQQRIAIARALINTPRLMIVDEPTSALDEDATSAFMDVLLETVHSCKASLIFVSHDKRLSTYFDRVQSLPDLNEAAK</sequence>
<dbReference type="InterPro" id="IPR027417">
    <property type="entry name" value="P-loop_NTPase"/>
</dbReference>
<dbReference type="InterPro" id="IPR015854">
    <property type="entry name" value="ABC_transpr_LolD-like"/>
</dbReference>
<feature type="domain" description="ABC transporter" evidence="3">
    <location>
        <begin position="7"/>
        <end position="226"/>
    </location>
</feature>
<dbReference type="GO" id="GO:0005524">
    <property type="term" value="F:ATP binding"/>
    <property type="evidence" value="ECO:0007669"/>
    <property type="project" value="UniProtKB-KW"/>
</dbReference>
<keyword evidence="5" id="KW-1185">Reference proteome</keyword>
<dbReference type="PANTHER" id="PTHR24220">
    <property type="entry name" value="IMPORT ATP-BINDING PROTEIN"/>
    <property type="match status" value="1"/>
</dbReference>
<evidence type="ECO:0000313" key="4">
    <source>
        <dbReference type="EMBL" id="MDT0582300.1"/>
    </source>
</evidence>
<dbReference type="InterPro" id="IPR003593">
    <property type="entry name" value="AAA+_ATPase"/>
</dbReference>
<proteinExistence type="predicted"/>
<dbReference type="GO" id="GO:0022857">
    <property type="term" value="F:transmembrane transporter activity"/>
    <property type="evidence" value="ECO:0007669"/>
    <property type="project" value="TreeGrafter"/>
</dbReference>
<dbReference type="EMBL" id="JAVRIE010000002">
    <property type="protein sequence ID" value="MDT0582300.1"/>
    <property type="molecule type" value="Genomic_DNA"/>
</dbReference>
<reference evidence="4 5" key="1">
    <citation type="submission" date="2023-09" db="EMBL/GenBank/DDBJ databases">
        <authorList>
            <person name="Rey-Velasco X."/>
        </authorList>
    </citation>
    <scope>NUCLEOTIDE SEQUENCE [LARGE SCALE GENOMIC DNA]</scope>
    <source>
        <strain evidence="4 5">W409</strain>
    </source>
</reference>
<dbReference type="AlphaFoldDB" id="A0AAW8R371"/>
<evidence type="ECO:0000256" key="2">
    <source>
        <dbReference type="ARBA" id="ARBA00022840"/>
    </source>
</evidence>
<dbReference type="Proteomes" id="UP001249020">
    <property type="component" value="Unassembled WGS sequence"/>
</dbReference>
<dbReference type="PANTHER" id="PTHR24220:SF611">
    <property type="entry name" value="ATP-BINDING COMPONENT OF ABC TRANSPORTER-RELATED"/>
    <property type="match status" value="1"/>
</dbReference>
<comment type="caution">
    <text evidence="4">The sequence shown here is derived from an EMBL/GenBank/DDBJ whole genome shotgun (WGS) entry which is preliminary data.</text>
</comment>
<dbReference type="Gene3D" id="3.40.50.300">
    <property type="entry name" value="P-loop containing nucleotide triphosphate hydrolases"/>
    <property type="match status" value="1"/>
</dbReference>
<dbReference type="InterPro" id="IPR017871">
    <property type="entry name" value="ABC_transporter-like_CS"/>
</dbReference>
<name>A0AAW8R371_9ALTE</name>
<evidence type="ECO:0000259" key="3">
    <source>
        <dbReference type="PROSITE" id="PS50893"/>
    </source>
</evidence>
<evidence type="ECO:0000256" key="1">
    <source>
        <dbReference type="ARBA" id="ARBA00022741"/>
    </source>
</evidence>
<dbReference type="RefSeq" id="WP_311361065.1">
    <property type="nucleotide sequence ID" value="NZ_JAVRIE010000002.1"/>
</dbReference>
<dbReference type="GO" id="GO:0016887">
    <property type="term" value="F:ATP hydrolysis activity"/>
    <property type="evidence" value="ECO:0007669"/>
    <property type="project" value="InterPro"/>
</dbReference>
<organism evidence="4 5">
    <name type="scientific">Brumicola blandensis</name>
    <dbReference type="NCBI Taxonomy" id="3075611"/>
    <lineage>
        <taxon>Bacteria</taxon>
        <taxon>Pseudomonadati</taxon>
        <taxon>Pseudomonadota</taxon>
        <taxon>Gammaproteobacteria</taxon>
        <taxon>Alteromonadales</taxon>
        <taxon>Alteromonadaceae</taxon>
        <taxon>Brumicola</taxon>
    </lineage>
</organism>